<dbReference type="PANTHER" id="PTHR11709:SF394">
    <property type="entry name" value="FI03373P-RELATED"/>
    <property type="match status" value="1"/>
</dbReference>
<name>A0ABD0LMW7_9CAEN</name>
<protein>
    <recommendedName>
        <fullName evidence="4">Plastocyanin-like domain-containing protein</fullName>
    </recommendedName>
</protein>
<keyword evidence="1" id="KW-0479">Metal-binding</keyword>
<dbReference type="InterPro" id="IPR045087">
    <property type="entry name" value="Cu-oxidase_fam"/>
</dbReference>
<dbReference type="PANTHER" id="PTHR11709">
    <property type="entry name" value="MULTI-COPPER OXIDASE"/>
    <property type="match status" value="1"/>
</dbReference>
<keyword evidence="2" id="KW-0560">Oxidoreductase</keyword>
<accession>A0ABD0LMW7</accession>
<evidence type="ECO:0000256" key="1">
    <source>
        <dbReference type="ARBA" id="ARBA00022723"/>
    </source>
</evidence>
<dbReference type="Proteomes" id="UP001519460">
    <property type="component" value="Unassembled WGS sequence"/>
</dbReference>
<feature type="domain" description="Plastocyanin-like" evidence="4">
    <location>
        <begin position="46"/>
        <end position="181"/>
    </location>
</feature>
<evidence type="ECO:0000259" key="4">
    <source>
        <dbReference type="Pfam" id="PF07731"/>
    </source>
</evidence>
<dbReference type="InterPro" id="IPR002355">
    <property type="entry name" value="Cu_oxidase_Cu_BS"/>
</dbReference>
<dbReference type="Gene3D" id="2.60.40.420">
    <property type="entry name" value="Cupredoxins - blue copper proteins"/>
    <property type="match status" value="1"/>
</dbReference>
<dbReference type="SUPFAM" id="SSF49503">
    <property type="entry name" value="Cupredoxins"/>
    <property type="match status" value="1"/>
</dbReference>
<comment type="caution">
    <text evidence="5">The sequence shown here is derived from an EMBL/GenBank/DDBJ whole genome shotgun (WGS) entry which is preliminary data.</text>
</comment>
<dbReference type="InterPro" id="IPR011706">
    <property type="entry name" value="Cu-oxidase_C"/>
</dbReference>
<evidence type="ECO:0000313" key="6">
    <source>
        <dbReference type="Proteomes" id="UP001519460"/>
    </source>
</evidence>
<dbReference type="GO" id="GO:0046872">
    <property type="term" value="F:metal ion binding"/>
    <property type="evidence" value="ECO:0007669"/>
    <property type="project" value="UniProtKB-KW"/>
</dbReference>
<dbReference type="CDD" id="cd13905">
    <property type="entry name" value="CuRO_3_tcLLC2_insect_like"/>
    <property type="match status" value="1"/>
</dbReference>
<keyword evidence="3" id="KW-0186">Copper</keyword>
<evidence type="ECO:0000256" key="2">
    <source>
        <dbReference type="ARBA" id="ARBA00023002"/>
    </source>
</evidence>
<proteinExistence type="predicted"/>
<reference evidence="5 6" key="1">
    <citation type="journal article" date="2023" name="Sci. Data">
        <title>Genome assembly of the Korean intertidal mud-creeper Batillaria attramentaria.</title>
        <authorList>
            <person name="Patra A.K."/>
            <person name="Ho P.T."/>
            <person name="Jun S."/>
            <person name="Lee S.J."/>
            <person name="Kim Y."/>
            <person name="Won Y.J."/>
        </authorList>
    </citation>
    <scope>NUCLEOTIDE SEQUENCE [LARGE SCALE GENOMIC DNA]</scope>
    <source>
        <strain evidence="5">Wonlab-2016</strain>
    </source>
</reference>
<evidence type="ECO:0000256" key="3">
    <source>
        <dbReference type="ARBA" id="ARBA00023008"/>
    </source>
</evidence>
<evidence type="ECO:0000313" key="5">
    <source>
        <dbReference type="EMBL" id="KAK7500349.1"/>
    </source>
</evidence>
<organism evidence="5 6">
    <name type="scientific">Batillaria attramentaria</name>
    <dbReference type="NCBI Taxonomy" id="370345"/>
    <lineage>
        <taxon>Eukaryota</taxon>
        <taxon>Metazoa</taxon>
        <taxon>Spiralia</taxon>
        <taxon>Lophotrochozoa</taxon>
        <taxon>Mollusca</taxon>
        <taxon>Gastropoda</taxon>
        <taxon>Caenogastropoda</taxon>
        <taxon>Sorbeoconcha</taxon>
        <taxon>Cerithioidea</taxon>
        <taxon>Batillariidae</taxon>
        <taxon>Batillaria</taxon>
    </lineage>
</organism>
<keyword evidence="6" id="KW-1185">Reference proteome</keyword>
<dbReference type="Pfam" id="PF07731">
    <property type="entry name" value="Cu-oxidase_2"/>
    <property type="match status" value="1"/>
</dbReference>
<dbReference type="GO" id="GO:0016491">
    <property type="term" value="F:oxidoreductase activity"/>
    <property type="evidence" value="ECO:0007669"/>
    <property type="project" value="UniProtKB-KW"/>
</dbReference>
<dbReference type="EMBL" id="JACVVK020000037">
    <property type="protein sequence ID" value="KAK7500349.1"/>
    <property type="molecule type" value="Genomic_DNA"/>
</dbReference>
<sequence length="239" mass="26961">MPCNARDVEGLSTQNLSLTVSKITFSLPPVPILSQPEDVRGEWFCNRSTIPDHDYCQTEDLCMCTHMIRVKLNQVVELVVFHEGRFFTERGHNMHLHGHKFRLLGLNKVGKALSRSTLEQMDARGELRRNYIKPPVRDTVNVPDGGYAIIRFTASNPGFWMFHCHTDNHLQRGMALLIQVGDYSDLPPVPDEFPRCGGMGFSNARRRPVTSECPTDTAPTLRSTSLLSLSALLAMFLLH</sequence>
<dbReference type="InterPro" id="IPR008972">
    <property type="entry name" value="Cupredoxin"/>
</dbReference>
<dbReference type="AlphaFoldDB" id="A0ABD0LMW7"/>
<gene>
    <name evidence="5" type="ORF">BaRGS_00008256</name>
</gene>
<dbReference type="PROSITE" id="PS00080">
    <property type="entry name" value="MULTICOPPER_OXIDASE2"/>
    <property type="match status" value="1"/>
</dbReference>